<organism evidence="1 2">
    <name type="scientific">Alishewanella maricola</name>
    <dbReference type="NCBI Taxonomy" id="2795740"/>
    <lineage>
        <taxon>Bacteria</taxon>
        <taxon>Pseudomonadati</taxon>
        <taxon>Pseudomonadota</taxon>
        <taxon>Gammaproteobacteria</taxon>
        <taxon>Alteromonadales</taxon>
        <taxon>Alteromonadaceae</taxon>
        <taxon>Alishewanella</taxon>
    </lineage>
</organism>
<evidence type="ECO:0000313" key="1">
    <source>
        <dbReference type="EMBL" id="MCB5226230.1"/>
    </source>
</evidence>
<accession>A0ABS8C264</accession>
<proteinExistence type="predicted"/>
<protein>
    <submittedName>
        <fullName evidence="1">Uncharacterized protein</fullName>
    </submittedName>
</protein>
<dbReference type="Proteomes" id="UP000633814">
    <property type="component" value="Unassembled WGS sequence"/>
</dbReference>
<reference evidence="1 2" key="1">
    <citation type="submission" date="2021-10" db="EMBL/GenBank/DDBJ databases">
        <title>Alishewanella koreense sp. nov. isolated from seawater of southwestern coast in South Korea and the proposal for the reclassification of Rheinheimera perlucida and Rheinheimera tuosuensis as Arsukibacterium perlucida and Arsukibacterium tuosuensis.</title>
        <authorList>
            <person name="Kim K.H."/>
            <person name="Ruan W."/>
            <person name="Kim K.R."/>
            <person name="Baek J.H."/>
            <person name="Jeon C.O."/>
        </authorList>
    </citation>
    <scope>NUCLEOTIDE SEQUENCE [LARGE SCALE GENOMIC DNA]</scope>
    <source>
        <strain evidence="1 2">16-MA</strain>
    </source>
</reference>
<comment type="caution">
    <text evidence="1">The sequence shown here is derived from an EMBL/GenBank/DDBJ whole genome shotgun (WGS) entry which is preliminary data.</text>
</comment>
<sequence>MKTMLIVSMQQHAREMAASANYISKALASKHAIGATCATEIAREYLSDAASTLQFAFSLAEQSPTKLRTIRRINNNRLLKLERQTMGVTLP</sequence>
<keyword evidence="2" id="KW-1185">Reference proteome</keyword>
<evidence type="ECO:0000313" key="2">
    <source>
        <dbReference type="Proteomes" id="UP000633814"/>
    </source>
</evidence>
<dbReference type="RefSeq" id="WP_226750316.1">
    <property type="nucleotide sequence ID" value="NZ_JAEINI020000002.1"/>
</dbReference>
<name>A0ABS8C264_9ALTE</name>
<dbReference type="EMBL" id="JAEINI020000002">
    <property type="protein sequence ID" value="MCB5226230.1"/>
    <property type="molecule type" value="Genomic_DNA"/>
</dbReference>
<gene>
    <name evidence="1" type="ORF">JAO78_005310</name>
</gene>